<dbReference type="Pfam" id="PF25729">
    <property type="entry name" value="crAss_MUZ_C"/>
    <property type="match status" value="1"/>
</dbReference>
<feature type="domain" description="Crassvirus muzzle protein C-terminal" evidence="1">
    <location>
        <begin position="1008"/>
        <end position="1094"/>
    </location>
</feature>
<organism evidence="2">
    <name type="scientific">Virus NIOZ-UU157</name>
    <dbReference type="NCBI Taxonomy" id="2763269"/>
    <lineage>
        <taxon>Viruses</taxon>
    </lineage>
</organism>
<evidence type="ECO:0000313" key="2">
    <source>
        <dbReference type="EMBL" id="QPI16471.1"/>
    </source>
</evidence>
<sequence>MADTNTMLSAVNNSLTPSWVNSYKYYVKDHKQPFYNIVLDSFYKAKNGDFWISVPSSERNKVQEGDLLELKKGINSNAAVLEKSETKVIAIENEAPDFIKTSYRSLGKAKQEDIVGGITNKLIEAGGLAAVGKDWFWVDENNWLTQNSEGFGGGGKLTGFGEMAIRFEASPALNTAIGGVYKSKLYECSTITSGVTAGGNITVFIVRLKERISEADSWIIDPDDPNGEDIEPTLKLEVFEKVIAPSADYHGKFFAKIEAKEDLLQNMAVLDINDSWQQQQHVQMIHNFCDEGADRNTNTSISGVALTESDYDLNSYAQYPPSNGGLDGSGNQIATTGATDNYLHWENIFEYFNVGPYNVLPQYWFVDRMYYRGLQDPNSSTPDMYQDGSNMGRGIFQATAADVALNLYGGSFVQDGGFYMEVSLVGMFPTINHNSVGNVNSVDFGWDSRWTATSGPFFSDPPGEVLSGHQPTFNAITQADALHHLTLAGQRWKWEDSDVVFTIINTHTNFRYNYAGGDEALAEYYDEVAASQATPPTQYWDYARHQFSHPLNRRLTIILELDKDPRIWGVDITDSVTYGTQAGSDAVGANMVFLETGFEAAEGEALTTNNPAVFEVKKTDEDNLDIYHEASSEIPIDLSYANLSRLIPVGSKVTYPGDDTLLNNSVVTSITSGFPSKITINNAASGAYFTWQDIVDNGDKLSFVTPSGDSINIALQFVQAGSTTSPLLTPVNSTLGEGFSMGLNWFNCISFRNGVESFYLKDDFNEKFITKGVKVSSTLDKNYEETHRESGLIYSGLFNSTSELNNLNQFIAAEKITKDINPIYGSIQKLYSGWGQGGDLVALCEDRVLKILANKDALYNADGNTNVTSTNNVLGQAIPYSGEYGISKNPESFASEAYRIYFTDKVRGTVMRLSMDGLTPISNHGMKDWFRDKLKLGDKLIGSYDDKKDEYNVTIKGDTIAKTVTFREDVKGWVSFKSFTPENAISCANEYYTFKDGNIWKHHDEFVNRNTFYDQDLVPSSVEVIFNEVPGSVKSFKTVNYEGSQAKVTKETGDNEYFNLADVEGWHVTNVITNLEQGGITEFINKEGKWFGYVIGNDVTINPTGNVSGNYDTEDSSIQGIGRTAGTTTSVVFGCMDDTMFNYNDAATNDDGSCIDFNHGCTDVSADNYLPSANTDDGTCYWLGCTTGPLAVWSQEAAGGSMNFDSNATVDDGSCIPAVWGCTISGNWNFNPSANFGSGILSDGSLCGYADCMCIPIIPGCTDATADNYITPVDEMTDVNVDNGSCEYLGCTDPIATNYYFTGSSPIVDGPNGNLTYLNGTAIDDGSCTYVGGCMDNTACNFDVLATIDNGLCYFCGDAAAVNYDAATPDYTCAQNNCTFCEDVASVTVDSQTTATSGMSDGTITIEWPESTSATLYEVYGAGITTATITPSGNATETHTITGLGTGTYTIYVSTHCTSDNGVTLMAGFMLPGGNFGAGPNFGTPVSTTITSTPIPGCTDGTGANNNAGGTWGACNYDAFATVDDGTCEYVTCTGCNDSAYLEYCGDCWDTVNQVNGPEGSGYGPWVADTIPTSCTTLIVYGCMDATAINYDPAATVDDGSCIAEVLGCTDDTLNNDGSYAASNYNAAANTDDGSCNPYNCPTIEIGQSLTNTNFRINTYNTPYPNSSSYWLGSGTNATIDGNGVTMNPWSSLQAGGTVIGVKTNEPTMNYVAAGSTTVDIVFNVMTADGNCSITETQTFTIGCTDSAATNATGFNISDNTQCTYSGCMDDTACNYNILATTSNPSDPCVFCGDVNATNYDGASCNTGCVYGGCTDSTPSVMNSSMLAASNFDPNVTVSCGTNNNNECCTYHDDQDIEASVFGGGGYYMVKISYEPESTGYTEAVMSNYVLGEAPGVMLGLTNQFPMSNMTPSMSTRVAVVLNPYVWETYVYNNNLRVTLSADFNGACDNDFLNDQLPTGSASKTFNFSVGCKDDSAAINFDPNVDLGLPSTCIDANPGCMDPTADTYDAYFNQDCNGDYNGTDNDCCCYTCDEPTFDAATDIVIDTWDDPNSPLYATQITFSFAAVSTAVSYNIYIDPPIGAASYITTNPLVPTTIINGIATYTHTNTNTGLFLNESTYDFIVVAYCENNDGDSCGFTATPLTTITLND</sequence>
<name>A0A7S9SUA2_9VIRU</name>
<accession>A0A7S9SUA2</accession>
<protein>
    <recommendedName>
        <fullName evidence="1">Crassvirus muzzle protein C-terminal domain-containing protein</fullName>
    </recommendedName>
</protein>
<dbReference type="EMBL" id="MW030562">
    <property type="protein sequence ID" value="QPI16471.1"/>
    <property type="molecule type" value="Genomic_DNA"/>
</dbReference>
<evidence type="ECO:0000259" key="1">
    <source>
        <dbReference type="Pfam" id="PF25729"/>
    </source>
</evidence>
<proteinExistence type="predicted"/>
<dbReference type="InterPro" id="IPR057888">
    <property type="entry name" value="crAss_MUZ_C"/>
</dbReference>
<reference evidence="2" key="1">
    <citation type="submission" date="2020-08" db="EMBL/GenBank/DDBJ databases">
        <title>Bridging the membrane lipid divide: bacteria of the FCB group superphylum have the potential to synthesize archaeal ether lipids.</title>
        <authorList>
            <person name="Villanueva L."/>
            <person name="von Meijenfeldt F.A.B."/>
            <person name="Westbye A.B."/>
            <person name="Yadav S."/>
            <person name="Hopmans E.C."/>
            <person name="Dutilh B.E."/>
            <person name="Sinninghe Damste J.S."/>
        </authorList>
    </citation>
    <scope>NUCLEOTIDE SEQUENCE</scope>
    <source>
        <strain evidence="2">NIOZ-UU157</strain>
    </source>
</reference>
<gene>
    <name evidence="2" type="ORF">NIOZUU157_00369</name>
</gene>